<dbReference type="Proteomes" id="UP001055072">
    <property type="component" value="Unassembled WGS sequence"/>
</dbReference>
<evidence type="ECO:0000313" key="1">
    <source>
        <dbReference type="EMBL" id="KAI0084428.1"/>
    </source>
</evidence>
<keyword evidence="2" id="KW-1185">Reference proteome</keyword>
<reference evidence="1" key="1">
    <citation type="journal article" date="2021" name="Environ. Microbiol.">
        <title>Gene family expansions and transcriptome signatures uncover fungal adaptations to wood decay.</title>
        <authorList>
            <person name="Hage H."/>
            <person name="Miyauchi S."/>
            <person name="Viragh M."/>
            <person name="Drula E."/>
            <person name="Min B."/>
            <person name="Chaduli D."/>
            <person name="Navarro D."/>
            <person name="Favel A."/>
            <person name="Norest M."/>
            <person name="Lesage-Meessen L."/>
            <person name="Balint B."/>
            <person name="Merenyi Z."/>
            <person name="de Eugenio L."/>
            <person name="Morin E."/>
            <person name="Martinez A.T."/>
            <person name="Baldrian P."/>
            <person name="Stursova M."/>
            <person name="Martinez M.J."/>
            <person name="Novotny C."/>
            <person name="Magnuson J.K."/>
            <person name="Spatafora J.W."/>
            <person name="Maurice S."/>
            <person name="Pangilinan J."/>
            <person name="Andreopoulos W."/>
            <person name="LaButti K."/>
            <person name="Hundley H."/>
            <person name="Na H."/>
            <person name="Kuo A."/>
            <person name="Barry K."/>
            <person name="Lipzen A."/>
            <person name="Henrissat B."/>
            <person name="Riley R."/>
            <person name="Ahrendt S."/>
            <person name="Nagy L.G."/>
            <person name="Grigoriev I.V."/>
            <person name="Martin F."/>
            <person name="Rosso M.N."/>
        </authorList>
    </citation>
    <scope>NUCLEOTIDE SEQUENCE</scope>
    <source>
        <strain evidence="1">CBS 384.51</strain>
    </source>
</reference>
<dbReference type="EMBL" id="MU274943">
    <property type="protein sequence ID" value="KAI0084428.1"/>
    <property type="molecule type" value="Genomic_DNA"/>
</dbReference>
<evidence type="ECO:0000313" key="2">
    <source>
        <dbReference type="Proteomes" id="UP001055072"/>
    </source>
</evidence>
<protein>
    <submittedName>
        <fullName evidence="1">Uncharacterized protein</fullName>
    </submittedName>
</protein>
<accession>A0ACB8TR16</accession>
<organism evidence="1 2">
    <name type="scientific">Irpex rosettiformis</name>
    <dbReference type="NCBI Taxonomy" id="378272"/>
    <lineage>
        <taxon>Eukaryota</taxon>
        <taxon>Fungi</taxon>
        <taxon>Dikarya</taxon>
        <taxon>Basidiomycota</taxon>
        <taxon>Agaricomycotina</taxon>
        <taxon>Agaricomycetes</taxon>
        <taxon>Polyporales</taxon>
        <taxon>Irpicaceae</taxon>
        <taxon>Irpex</taxon>
    </lineage>
</organism>
<gene>
    <name evidence="1" type="ORF">BDY19DRAFT_997777</name>
</gene>
<sequence>MYHYCPYLIILGVVVGTEEQLVEGARAFKVEAQSHICGQTRTSVIKCVLEGDSPRWRNMRTPASGSSVHVVGTCHHVCADGGLAITVCEITFNISAPATFPPAPGLTNDSTDSPSPKRRQFNAVAPRDTPSSRAGPSASLSTVGPSGSSSHLPAAPSITPAVEEIDDLSPVLSPASAVGNATSADSTQGRTRSRKGKEKASD</sequence>
<proteinExistence type="predicted"/>
<name>A0ACB8TR16_9APHY</name>
<comment type="caution">
    <text evidence="1">The sequence shown here is derived from an EMBL/GenBank/DDBJ whole genome shotgun (WGS) entry which is preliminary data.</text>
</comment>